<dbReference type="GO" id="GO:0046872">
    <property type="term" value="F:metal ion binding"/>
    <property type="evidence" value="ECO:0007669"/>
    <property type="project" value="UniProtKB-KW"/>
</dbReference>
<evidence type="ECO:0000256" key="4">
    <source>
        <dbReference type="ARBA" id="ARBA00023002"/>
    </source>
</evidence>
<name>A0A0D2PS63_HYPSF</name>
<evidence type="ECO:0000259" key="6">
    <source>
        <dbReference type="PROSITE" id="PS51393"/>
    </source>
</evidence>
<keyword evidence="3" id="KW-0223">Dioxygenase</keyword>
<evidence type="ECO:0000256" key="3">
    <source>
        <dbReference type="ARBA" id="ARBA00022964"/>
    </source>
</evidence>
<keyword evidence="8" id="KW-1185">Reference proteome</keyword>
<dbReference type="GO" id="GO:0043651">
    <property type="term" value="P:linoleic acid metabolic process"/>
    <property type="evidence" value="ECO:0007669"/>
    <property type="project" value="UniProtKB-ARBA"/>
</dbReference>
<dbReference type="PANTHER" id="PTHR11771">
    <property type="entry name" value="LIPOXYGENASE"/>
    <property type="match status" value="1"/>
</dbReference>
<keyword evidence="2" id="KW-0479">Metal-binding</keyword>
<dbReference type="EMBL" id="KN817548">
    <property type="protein sequence ID" value="KJA22635.1"/>
    <property type="molecule type" value="Genomic_DNA"/>
</dbReference>
<feature type="coiled-coil region" evidence="5">
    <location>
        <begin position="100"/>
        <end position="187"/>
    </location>
</feature>
<proteinExistence type="predicted"/>
<evidence type="ECO:0000256" key="1">
    <source>
        <dbReference type="ARBA" id="ARBA00021175"/>
    </source>
</evidence>
<evidence type="ECO:0000313" key="7">
    <source>
        <dbReference type="EMBL" id="KJA22635.1"/>
    </source>
</evidence>
<dbReference type="STRING" id="945553.A0A0D2PS63"/>
<dbReference type="Gene3D" id="3.10.450.60">
    <property type="match status" value="1"/>
</dbReference>
<evidence type="ECO:0000313" key="8">
    <source>
        <dbReference type="Proteomes" id="UP000054270"/>
    </source>
</evidence>
<evidence type="ECO:0000256" key="5">
    <source>
        <dbReference type="SAM" id="Coils"/>
    </source>
</evidence>
<organism evidence="7 8">
    <name type="scientific">Hypholoma sublateritium (strain FD-334 SS-4)</name>
    <dbReference type="NCBI Taxonomy" id="945553"/>
    <lineage>
        <taxon>Eukaryota</taxon>
        <taxon>Fungi</taxon>
        <taxon>Dikarya</taxon>
        <taxon>Basidiomycota</taxon>
        <taxon>Agaricomycotina</taxon>
        <taxon>Agaricomycetes</taxon>
        <taxon>Agaricomycetidae</taxon>
        <taxon>Agaricales</taxon>
        <taxon>Agaricineae</taxon>
        <taxon>Strophariaceae</taxon>
        <taxon>Hypholoma</taxon>
    </lineage>
</organism>
<feature type="domain" description="Lipoxygenase" evidence="6">
    <location>
        <begin position="330"/>
        <end position="801"/>
    </location>
</feature>
<dbReference type="Gene3D" id="1.20.245.10">
    <property type="entry name" value="Lipoxygenase-1, Domain 5"/>
    <property type="match status" value="1"/>
</dbReference>
<accession>A0A0D2PS63</accession>
<evidence type="ECO:0000256" key="2">
    <source>
        <dbReference type="ARBA" id="ARBA00022723"/>
    </source>
</evidence>
<dbReference type="PROSITE" id="PS51393">
    <property type="entry name" value="LIPOXYGENASE_3"/>
    <property type="match status" value="1"/>
</dbReference>
<dbReference type="Pfam" id="PF00305">
    <property type="entry name" value="Lipoxygenase"/>
    <property type="match status" value="1"/>
</dbReference>
<dbReference type="SUPFAM" id="SSF48484">
    <property type="entry name" value="Lipoxigenase"/>
    <property type="match status" value="1"/>
</dbReference>
<keyword evidence="5" id="KW-0175">Coiled coil</keyword>
<sequence>MFQSLCGTQTYKNVVVLTTFWDQVEPEVGARREAQLQSNFFKEVIQGGARFMRHNRTPKSAGALLSHVFNNLVPVTTQIQIEMGKEGKSLVDTAAGGVQQEEIERVVAKHKKEMADLKAELEAIKQSNTAARRELEEERSKLRQQLARWESEKAELKEGLDKERGARQKLEADIATERENHKKWRQEQELKFDARSNTINKAPQKTAAIQPTVRGLGVGYTENIDLKLIYIGNPNAYQFAQSEQYPPYLKSIPRKDRMSIFDIFNFSALTETAATLLFGSPTSPSMQSVYQIVARNRELHTKSRESARNGRPDFKPDMHFNKNIGLRDDWYTDAAFGQQQFTGTNATTITLAPQRWIEEFKTVSNVQQRADVASLLTDHPGSIFIQDYSDFRSAMGVSPSYEFTSDGRYGCSSVVLFHLEPEGKLHPLAITLDYKGSMKESVAIFNRRISSTIPGDEAEDWPWRYAKMCAQCSDWLRHEVAIHLVNTHLVEEVIIVSVNRAFDPSHIVFRLLEPHWSTTLPLNAAARETLVPKIIIPLTGFTPKQTYAFLKDSYSKFEWTALYIPNDLNRRGFPIEDLDKHKYHNYGYARNISRMWNILRRFVQTVLEDAYPGGDAQVASDRSVFAFYQDVRSSSGGQLSSFPDVKTLDELIDFVTMCIHIASPQHTAVNYLQQYYQTFIPNRPSALFSRLPQSLAALQKFTEDDVLSALPIRRPREWWIMAHVPYLLSFEMPQDSTILHYATTASNSRSNPSAIRKAAGALRNDLDVFSRDVYRYSLELDDQQTPYEVLDPGRTAISILI</sequence>
<reference evidence="8" key="1">
    <citation type="submission" date="2014-04" db="EMBL/GenBank/DDBJ databases">
        <title>Evolutionary Origins and Diversification of the Mycorrhizal Mutualists.</title>
        <authorList>
            <consortium name="DOE Joint Genome Institute"/>
            <consortium name="Mycorrhizal Genomics Consortium"/>
            <person name="Kohler A."/>
            <person name="Kuo A."/>
            <person name="Nagy L.G."/>
            <person name="Floudas D."/>
            <person name="Copeland A."/>
            <person name="Barry K.W."/>
            <person name="Cichocki N."/>
            <person name="Veneault-Fourrey C."/>
            <person name="LaButti K."/>
            <person name="Lindquist E.A."/>
            <person name="Lipzen A."/>
            <person name="Lundell T."/>
            <person name="Morin E."/>
            <person name="Murat C."/>
            <person name="Riley R."/>
            <person name="Ohm R."/>
            <person name="Sun H."/>
            <person name="Tunlid A."/>
            <person name="Henrissat B."/>
            <person name="Grigoriev I.V."/>
            <person name="Hibbett D.S."/>
            <person name="Martin F."/>
        </authorList>
    </citation>
    <scope>NUCLEOTIDE SEQUENCE [LARGE SCALE GENOMIC DNA]</scope>
    <source>
        <strain evidence="8">FD-334 SS-4</strain>
    </source>
</reference>
<dbReference type="GO" id="GO:0034440">
    <property type="term" value="P:lipid oxidation"/>
    <property type="evidence" value="ECO:0007669"/>
    <property type="project" value="InterPro"/>
</dbReference>
<dbReference type="InterPro" id="IPR013819">
    <property type="entry name" value="LipOase_C"/>
</dbReference>
<keyword evidence="4" id="KW-0560">Oxidoreductase</keyword>
<dbReference type="OrthoDB" id="407298at2759"/>
<dbReference type="GO" id="GO:0016702">
    <property type="term" value="F:oxidoreductase activity, acting on single donors with incorporation of molecular oxygen, incorporation of two atoms of oxygen"/>
    <property type="evidence" value="ECO:0007669"/>
    <property type="project" value="InterPro"/>
</dbReference>
<gene>
    <name evidence="7" type="ORF">HYPSUDRAFT_644226</name>
</gene>
<dbReference type="AlphaFoldDB" id="A0A0D2PS63"/>
<dbReference type="Proteomes" id="UP000054270">
    <property type="component" value="Unassembled WGS sequence"/>
</dbReference>
<dbReference type="InterPro" id="IPR036226">
    <property type="entry name" value="LipOase_C_sf"/>
</dbReference>
<protein>
    <recommendedName>
        <fullName evidence="1">Manganese lipoxygenase</fullName>
    </recommendedName>
</protein>
<dbReference type="InterPro" id="IPR000907">
    <property type="entry name" value="LipOase"/>
</dbReference>